<dbReference type="GeneID" id="29072308"/>
<evidence type="ECO:0000313" key="1">
    <source>
        <dbReference type="EMBL" id="AOM64973.1"/>
    </source>
</evidence>
<reference evidence="1" key="1">
    <citation type="journal article" date="2016" name="BMC Biol.">
        <title>Parallel evolution of highly conserved plastid genome architecture in red seaweeds and seed plants.</title>
        <authorList>
            <person name="Lee J."/>
            <person name="Cho C.H."/>
            <person name="Park S.I."/>
            <person name="Choi J.W."/>
            <person name="Song H.S."/>
            <person name="West J.A."/>
            <person name="Bhattacharya D."/>
            <person name="Yoon H.S."/>
        </authorList>
    </citation>
    <scope>NUCLEOTIDE SEQUENCE</scope>
</reference>
<dbReference type="EMBL" id="KX284712">
    <property type="protein sequence ID" value="AOM64973.1"/>
    <property type="molecule type" value="Genomic_DNA"/>
</dbReference>
<dbReference type="InterPro" id="IPR002800">
    <property type="entry name" value="Rv2949c-like"/>
</dbReference>
<dbReference type="AlphaFoldDB" id="A0A1C9C9B1"/>
<protein>
    <recommendedName>
        <fullName evidence="2">Chorismate lyase</fullName>
    </recommendedName>
</protein>
<organism evidence="1">
    <name type="scientific">Schizymenia dubyi</name>
    <dbReference type="NCBI Taxonomy" id="38368"/>
    <lineage>
        <taxon>Eukaryota</taxon>
        <taxon>Rhodophyta</taxon>
        <taxon>Florideophyceae</taxon>
        <taxon>Rhodymeniophycidae</taxon>
        <taxon>Nemastomatales</taxon>
        <taxon>Schizymeniaceae</taxon>
        <taxon>Schizymenia</taxon>
    </lineage>
</organism>
<dbReference type="InterPro" id="IPR028978">
    <property type="entry name" value="Chorismate_lyase_/UTRA_dom_sf"/>
</dbReference>
<evidence type="ECO:0008006" key="2">
    <source>
        <dbReference type="Google" id="ProtNLM"/>
    </source>
</evidence>
<proteinExistence type="predicted"/>
<geneLocation type="plastid" evidence="1"/>
<keyword evidence="1" id="KW-0934">Plastid</keyword>
<name>A0A1C9C9B1_9FLOR</name>
<gene>
    <name evidence="1" type="primary">ycf21</name>
    <name evidence="1" type="ORF">Schiz_090</name>
</gene>
<dbReference type="RefSeq" id="YP_009296038.1">
    <property type="nucleotide sequence ID" value="NC_031169.1"/>
</dbReference>
<sequence>MLTLTRNKIYYLDETYYDTIPFEWQMILINDGSFTQNLNSLTGKSITSQITNKLSHTLMDKINFRCVWLKDHNNNKLAYAKSLWLIQPDGYTIFNKDIPIGQSFIKSQIEIYKDLQEICYGYCEYLEKEFHTQGPIWGRKYTIYHDKKSLGTIQEFFHLTLLTFYKK</sequence>
<dbReference type="Gene3D" id="3.40.1410.10">
    <property type="entry name" value="Chorismate lyase-like"/>
    <property type="match status" value="1"/>
</dbReference>
<dbReference type="Pfam" id="PF01947">
    <property type="entry name" value="Rv2949c-like"/>
    <property type="match status" value="1"/>
</dbReference>
<accession>A0A1C9C9B1</accession>
<dbReference type="SUPFAM" id="SSF64288">
    <property type="entry name" value="Chorismate lyase-like"/>
    <property type="match status" value="1"/>
</dbReference>